<organism evidence="2">
    <name type="scientific">uncultured Solirubrobacteraceae bacterium</name>
    <dbReference type="NCBI Taxonomy" id="1162706"/>
    <lineage>
        <taxon>Bacteria</taxon>
        <taxon>Bacillati</taxon>
        <taxon>Actinomycetota</taxon>
        <taxon>Thermoleophilia</taxon>
        <taxon>Solirubrobacterales</taxon>
        <taxon>Solirubrobacteraceae</taxon>
        <taxon>environmental samples</taxon>
    </lineage>
</organism>
<reference evidence="2" key="1">
    <citation type="submission" date="2020-02" db="EMBL/GenBank/DDBJ databases">
        <authorList>
            <person name="Meier V. D."/>
        </authorList>
    </citation>
    <scope>NUCLEOTIDE SEQUENCE</scope>
    <source>
        <strain evidence="2">AVDCRST_MAG85</strain>
    </source>
</reference>
<feature type="region of interest" description="Disordered" evidence="1">
    <location>
        <begin position="1"/>
        <end position="52"/>
    </location>
</feature>
<feature type="non-terminal residue" evidence="2">
    <location>
        <position position="76"/>
    </location>
</feature>
<proteinExistence type="predicted"/>
<feature type="non-terminal residue" evidence="2">
    <location>
        <position position="1"/>
    </location>
</feature>
<accession>A0A6J4TUG1</accession>
<name>A0A6J4TUG1_9ACTN</name>
<evidence type="ECO:0000256" key="1">
    <source>
        <dbReference type="SAM" id="MobiDB-lite"/>
    </source>
</evidence>
<gene>
    <name evidence="2" type="ORF">AVDCRST_MAG85-3822</name>
</gene>
<sequence length="76" mass="8311">WPIHSSPRSASSRSTSLPRGGRGATGSCCRSRRTPRCSRCSAPPTAGTGSRRSRCRTWKEGRRCTRARARGCRCTT</sequence>
<protein>
    <submittedName>
        <fullName evidence="2">Microcystin dependent protein</fullName>
    </submittedName>
</protein>
<feature type="compositionally biased region" description="Low complexity" evidence="1">
    <location>
        <begin position="1"/>
        <end position="19"/>
    </location>
</feature>
<dbReference type="EMBL" id="CADCVT010000429">
    <property type="protein sequence ID" value="CAA9532650.1"/>
    <property type="molecule type" value="Genomic_DNA"/>
</dbReference>
<evidence type="ECO:0000313" key="2">
    <source>
        <dbReference type="EMBL" id="CAA9532650.1"/>
    </source>
</evidence>
<dbReference type="AlphaFoldDB" id="A0A6J4TUG1"/>